<feature type="domain" description="DinB-like" evidence="1">
    <location>
        <begin position="25"/>
        <end position="147"/>
    </location>
</feature>
<organism evidence="2">
    <name type="scientific">uncultured organism</name>
    <dbReference type="NCBI Taxonomy" id="155900"/>
    <lineage>
        <taxon>unclassified sequences</taxon>
        <taxon>environmental samples</taxon>
    </lineage>
</organism>
<dbReference type="AlphaFoldDB" id="Q0GNJ3"/>
<dbReference type="EMBL" id="DQ813482">
    <property type="protein sequence ID" value="ABI21608.1"/>
    <property type="molecule type" value="Genomic_DNA"/>
</dbReference>
<dbReference type="InterPro" id="IPR024775">
    <property type="entry name" value="DinB-like"/>
</dbReference>
<name>Q0GNJ3_9ZZZZ</name>
<dbReference type="Gene3D" id="1.20.120.450">
    <property type="entry name" value="dinb family like domain"/>
    <property type="match status" value="1"/>
</dbReference>
<sequence>MGEIGRILDQLKRAYEGNAWHGPSVREVLDGVTAAQAHARPLESAHSIWELVQHIAVWEDVGRRRLTGDRAQIAISSPEDWPPPEDTSEAAWEQAKAALDRGHQALVEAISSTPESRLDEPIFEGMSTVYVTLHGVIQHDLYHAGQIAILKKAIS</sequence>
<proteinExistence type="predicted"/>
<evidence type="ECO:0000259" key="1">
    <source>
        <dbReference type="Pfam" id="PF12867"/>
    </source>
</evidence>
<dbReference type="SUPFAM" id="SSF109854">
    <property type="entry name" value="DinB/YfiT-like putative metalloenzymes"/>
    <property type="match status" value="1"/>
</dbReference>
<reference evidence="2" key="1">
    <citation type="journal article" date="2006" name="Mol. Microbiol.">
        <title>Metagenomic DNA fragments that affect Escherichia coli mutational pathways.</title>
        <authorList>
            <person name="Yang H."/>
            <person name="To K.H."/>
            <person name="Aguila S.J."/>
            <person name="Miller J.H."/>
        </authorList>
    </citation>
    <scope>NUCLEOTIDE SEQUENCE</scope>
</reference>
<accession>Q0GNJ3</accession>
<protein>
    <submittedName>
        <fullName evidence="2">Smu13B</fullName>
    </submittedName>
</protein>
<dbReference type="Pfam" id="PF12867">
    <property type="entry name" value="DinB_2"/>
    <property type="match status" value="1"/>
</dbReference>
<dbReference type="InterPro" id="IPR034660">
    <property type="entry name" value="DinB/YfiT-like"/>
</dbReference>
<evidence type="ECO:0000313" key="2">
    <source>
        <dbReference type="EMBL" id="ABI21608.1"/>
    </source>
</evidence>